<keyword evidence="4" id="KW-0732">Signal</keyword>
<dbReference type="Gene3D" id="3.40.190.10">
    <property type="entry name" value="Periplasmic binding protein-like II"/>
    <property type="match status" value="1"/>
</dbReference>
<dbReference type="EMBL" id="SKBM01000013">
    <property type="protein sequence ID" value="TCZ59936.1"/>
    <property type="molecule type" value="Genomic_DNA"/>
</dbReference>
<dbReference type="CDD" id="cd08513">
    <property type="entry name" value="PBP2_thermophilic_Hb8_like"/>
    <property type="match status" value="1"/>
</dbReference>
<reference evidence="6 7" key="1">
    <citation type="submission" date="2019-03" db="EMBL/GenBank/DDBJ databases">
        <title>Paracraurococcus aquatilis NE82 genome sequence.</title>
        <authorList>
            <person name="Zhao Y."/>
            <person name="Du Z."/>
        </authorList>
    </citation>
    <scope>NUCLEOTIDE SEQUENCE [LARGE SCALE GENOMIC DNA]</scope>
    <source>
        <strain evidence="6 7">NE82</strain>
    </source>
</reference>
<dbReference type="Pfam" id="PF00496">
    <property type="entry name" value="SBP_bac_5"/>
    <property type="match status" value="1"/>
</dbReference>
<accession>A0A4R4DJ18</accession>
<keyword evidence="3" id="KW-0813">Transport</keyword>
<dbReference type="PANTHER" id="PTHR30290:SF9">
    <property type="entry name" value="OLIGOPEPTIDE-BINDING PROTEIN APPA"/>
    <property type="match status" value="1"/>
</dbReference>
<dbReference type="Gene3D" id="3.90.76.10">
    <property type="entry name" value="Dipeptide-binding Protein, Domain 1"/>
    <property type="match status" value="1"/>
</dbReference>
<organism evidence="6 7">
    <name type="scientific">Roseicella aquatilis</name>
    <dbReference type="NCBI Taxonomy" id="2527868"/>
    <lineage>
        <taxon>Bacteria</taxon>
        <taxon>Pseudomonadati</taxon>
        <taxon>Pseudomonadota</taxon>
        <taxon>Alphaproteobacteria</taxon>
        <taxon>Acetobacterales</taxon>
        <taxon>Roseomonadaceae</taxon>
        <taxon>Roseicella</taxon>
    </lineage>
</organism>
<dbReference type="PANTHER" id="PTHR30290">
    <property type="entry name" value="PERIPLASMIC BINDING COMPONENT OF ABC TRANSPORTER"/>
    <property type="match status" value="1"/>
</dbReference>
<dbReference type="Proteomes" id="UP000295023">
    <property type="component" value="Unassembled WGS sequence"/>
</dbReference>
<proteinExistence type="inferred from homology"/>
<dbReference type="PIRSF" id="PIRSF002741">
    <property type="entry name" value="MppA"/>
    <property type="match status" value="1"/>
</dbReference>
<dbReference type="Gene3D" id="3.10.105.10">
    <property type="entry name" value="Dipeptide-binding Protein, Domain 3"/>
    <property type="match status" value="1"/>
</dbReference>
<protein>
    <submittedName>
        <fullName evidence="6">Peptide ABC transporter substrate-binding protein</fullName>
    </submittedName>
</protein>
<sequence>MMGLAATAALALPAAGQGQRDSLTIGITQFPSTFHPNIDSMAAKSYVLGFTRRPVTAHGVDWQLACLLCETLPTLENGLAQRETTPEGKPGLRVTYRLRGDARWGDGTPVSAEDLRFAWEAGREPATGFGGAEFYRSAYELIVEDARTVTLRFDKVTFDFASLGDFQPLPAHVERARWQQEPRTYRSRTAYDTETANPALWSGPYRVTAVQPGAGVTLERNPAWQGPAPAFRRIQVRTVENTAALEAQLLAGQVDMIAGELGLPVEQAAALERRSGNRFRFAYKPGLIYEHMDLQLDNPALADRRVRQALLLAIDRAQIVARLFEGRQTVAHSSVNPLDPAHDPGVRQWPFDPARAAALLDAAGWTRGPDGIRRNAAGERLQVELMTTAGNRAREAVQQVIQGMWRGAGIEARIRNEPPRVLFAETLSKRRFQGAALFAWISSPENVPRSTLHSEEIPTEARNWSGQNYPGYRNPEMDALLEAIPQELDRPKRLALWSRLQAITAEDLPALPLWFRADAHVWPAWLENVHPTGHLNPSSLWVEAWRVR</sequence>
<evidence type="ECO:0000313" key="7">
    <source>
        <dbReference type="Proteomes" id="UP000295023"/>
    </source>
</evidence>
<dbReference type="RefSeq" id="WP_132290869.1">
    <property type="nucleotide sequence ID" value="NZ_SKBM01000013.1"/>
</dbReference>
<evidence type="ECO:0000256" key="2">
    <source>
        <dbReference type="ARBA" id="ARBA00005695"/>
    </source>
</evidence>
<dbReference type="AlphaFoldDB" id="A0A4R4DJ18"/>
<evidence type="ECO:0000256" key="1">
    <source>
        <dbReference type="ARBA" id="ARBA00004418"/>
    </source>
</evidence>
<gene>
    <name evidence="6" type="ORF">EXY23_14490</name>
</gene>
<comment type="subcellular location">
    <subcellularLocation>
        <location evidence="1">Periplasm</location>
    </subcellularLocation>
</comment>
<dbReference type="GO" id="GO:0015833">
    <property type="term" value="P:peptide transport"/>
    <property type="evidence" value="ECO:0007669"/>
    <property type="project" value="TreeGrafter"/>
</dbReference>
<evidence type="ECO:0000313" key="6">
    <source>
        <dbReference type="EMBL" id="TCZ59936.1"/>
    </source>
</evidence>
<dbReference type="GO" id="GO:0043190">
    <property type="term" value="C:ATP-binding cassette (ABC) transporter complex"/>
    <property type="evidence" value="ECO:0007669"/>
    <property type="project" value="InterPro"/>
</dbReference>
<dbReference type="GO" id="GO:0030288">
    <property type="term" value="C:outer membrane-bounded periplasmic space"/>
    <property type="evidence" value="ECO:0007669"/>
    <property type="project" value="UniProtKB-ARBA"/>
</dbReference>
<dbReference type="InterPro" id="IPR039424">
    <property type="entry name" value="SBP_5"/>
</dbReference>
<dbReference type="OrthoDB" id="9803988at2"/>
<dbReference type="GO" id="GO:1904680">
    <property type="term" value="F:peptide transmembrane transporter activity"/>
    <property type="evidence" value="ECO:0007669"/>
    <property type="project" value="TreeGrafter"/>
</dbReference>
<evidence type="ECO:0000259" key="5">
    <source>
        <dbReference type="Pfam" id="PF00496"/>
    </source>
</evidence>
<comment type="caution">
    <text evidence="6">The sequence shown here is derived from an EMBL/GenBank/DDBJ whole genome shotgun (WGS) entry which is preliminary data.</text>
</comment>
<name>A0A4R4DJ18_9PROT</name>
<dbReference type="InterPro" id="IPR030678">
    <property type="entry name" value="Peptide/Ni-bd"/>
</dbReference>
<dbReference type="SUPFAM" id="SSF53850">
    <property type="entry name" value="Periplasmic binding protein-like II"/>
    <property type="match status" value="1"/>
</dbReference>
<dbReference type="InterPro" id="IPR000914">
    <property type="entry name" value="SBP_5_dom"/>
</dbReference>
<feature type="domain" description="Solute-binding protein family 5" evidence="5">
    <location>
        <begin position="77"/>
        <end position="444"/>
    </location>
</feature>
<comment type="similarity">
    <text evidence="2">Belongs to the bacterial solute-binding protein 5 family.</text>
</comment>
<keyword evidence="7" id="KW-1185">Reference proteome</keyword>
<evidence type="ECO:0000256" key="4">
    <source>
        <dbReference type="ARBA" id="ARBA00022729"/>
    </source>
</evidence>
<evidence type="ECO:0000256" key="3">
    <source>
        <dbReference type="ARBA" id="ARBA00022448"/>
    </source>
</evidence>